<protein>
    <submittedName>
        <fullName evidence="3">Sarcosine oxidase subunit beta</fullName>
    </submittedName>
</protein>
<dbReference type="Gene3D" id="3.30.9.10">
    <property type="entry name" value="D-Amino Acid Oxidase, subunit A, domain 2"/>
    <property type="match status" value="1"/>
</dbReference>
<dbReference type="GO" id="GO:0005737">
    <property type="term" value="C:cytoplasm"/>
    <property type="evidence" value="ECO:0007669"/>
    <property type="project" value="TreeGrafter"/>
</dbReference>
<dbReference type="InterPro" id="IPR006076">
    <property type="entry name" value="FAD-dep_OxRdtase"/>
</dbReference>
<dbReference type="GO" id="GO:0016491">
    <property type="term" value="F:oxidoreductase activity"/>
    <property type="evidence" value="ECO:0007669"/>
    <property type="project" value="UniProtKB-KW"/>
</dbReference>
<evidence type="ECO:0000256" key="1">
    <source>
        <dbReference type="ARBA" id="ARBA00023002"/>
    </source>
</evidence>
<feature type="domain" description="FAD dependent oxidoreductase" evidence="2">
    <location>
        <begin position="7"/>
        <end position="347"/>
    </location>
</feature>
<comment type="caution">
    <text evidence="3">The sequence shown here is derived from an EMBL/GenBank/DDBJ whole genome shotgun (WGS) entry which is preliminary data.</text>
</comment>
<dbReference type="AlphaFoldDB" id="A0A4R6WRB1"/>
<proteinExistence type="predicted"/>
<keyword evidence="4" id="KW-1185">Reference proteome</keyword>
<dbReference type="InterPro" id="IPR036188">
    <property type="entry name" value="FAD/NAD-bd_sf"/>
</dbReference>
<evidence type="ECO:0000313" key="4">
    <source>
        <dbReference type="Proteomes" id="UP000295783"/>
    </source>
</evidence>
<sequence>MQSNHSIVIIGGGIQGLSIAFNLARLGVRDVRVLDAGYFQGGASGRNGTLIRGGFGSPEWTGFFAHSNRLWAELSATLGENVMFTPRGYLVIAQKAETLARLDGMRDLHREHGLQSDLLAVRRIKELEPAIDEHAVLGAIYLKGGGAAPHHAAMKGYLAASRRLGARIDYQRPVTAVERSGDRITTVIAGDERIACEKVVIAGGAYSPAIGKLVGAEIPGFPIRIEAMALEPVRPVIRSAIALPDRLCYMHQTARGEIVGGAEVPEKPQVTLNTDICALAATAAAYAEVFPALGALRILRHWAGMLHATADWGPLLGQHPDVGNLWVSAGWSYGFAGAPAAGDLLARAIVTGEVDSRMAPFAVDRFRRNQPVVEGAIVLAPVD</sequence>
<accession>A0A4R6WRB1</accession>
<evidence type="ECO:0000259" key="2">
    <source>
        <dbReference type="Pfam" id="PF01266"/>
    </source>
</evidence>
<dbReference type="EMBL" id="SNYW01000006">
    <property type="protein sequence ID" value="TDQ84125.1"/>
    <property type="molecule type" value="Genomic_DNA"/>
</dbReference>
<reference evidence="3 4" key="1">
    <citation type="submission" date="2019-03" db="EMBL/GenBank/DDBJ databases">
        <title>Genomic Encyclopedia of Type Strains, Phase III (KMG-III): the genomes of soil and plant-associated and newly described type strains.</title>
        <authorList>
            <person name="Whitman W."/>
        </authorList>
    </citation>
    <scope>NUCLEOTIDE SEQUENCE [LARGE SCALE GENOMIC DNA]</scope>
    <source>
        <strain evidence="3 4">CGMCC 1.7660</strain>
    </source>
</reference>
<dbReference type="Gene3D" id="3.50.50.60">
    <property type="entry name" value="FAD/NAD(P)-binding domain"/>
    <property type="match status" value="1"/>
</dbReference>
<dbReference type="OrthoDB" id="9805337at2"/>
<dbReference type="Proteomes" id="UP000295783">
    <property type="component" value="Unassembled WGS sequence"/>
</dbReference>
<dbReference type="SUPFAM" id="SSF51905">
    <property type="entry name" value="FAD/NAD(P)-binding domain"/>
    <property type="match status" value="1"/>
</dbReference>
<keyword evidence="1" id="KW-0560">Oxidoreductase</keyword>
<gene>
    <name evidence="3" type="ORF">A8950_0673</name>
</gene>
<name>A0A4R6WRB1_9PROT</name>
<dbReference type="Pfam" id="PF01266">
    <property type="entry name" value="DAO"/>
    <property type="match status" value="1"/>
</dbReference>
<dbReference type="PANTHER" id="PTHR13847">
    <property type="entry name" value="SARCOSINE DEHYDROGENASE-RELATED"/>
    <property type="match status" value="1"/>
</dbReference>
<organism evidence="3 4">
    <name type="scientific">Dongia mobilis</name>
    <dbReference type="NCBI Taxonomy" id="578943"/>
    <lineage>
        <taxon>Bacteria</taxon>
        <taxon>Pseudomonadati</taxon>
        <taxon>Pseudomonadota</taxon>
        <taxon>Alphaproteobacteria</taxon>
        <taxon>Rhodospirillales</taxon>
        <taxon>Dongiaceae</taxon>
        <taxon>Dongia</taxon>
    </lineage>
</organism>
<dbReference type="PANTHER" id="PTHR13847:SF287">
    <property type="entry name" value="FAD-DEPENDENT OXIDOREDUCTASE DOMAIN-CONTAINING PROTEIN 1"/>
    <property type="match status" value="1"/>
</dbReference>
<evidence type="ECO:0000313" key="3">
    <source>
        <dbReference type="EMBL" id="TDQ84125.1"/>
    </source>
</evidence>
<dbReference type="RefSeq" id="WP_133612179.1">
    <property type="nucleotide sequence ID" value="NZ_SNYW01000006.1"/>
</dbReference>